<feature type="region of interest" description="Disordered" evidence="7">
    <location>
        <begin position="105"/>
        <end position="147"/>
    </location>
</feature>
<evidence type="ECO:0000256" key="7">
    <source>
        <dbReference type="SAM" id="MobiDB-lite"/>
    </source>
</evidence>
<dbReference type="PROSITE" id="PS01169">
    <property type="entry name" value="RIBOSOMAL_L21"/>
    <property type="match status" value="1"/>
</dbReference>
<keyword evidence="1 5" id="KW-0699">rRNA-binding</keyword>
<dbReference type="GO" id="GO:0005840">
    <property type="term" value="C:ribosome"/>
    <property type="evidence" value="ECO:0007669"/>
    <property type="project" value="UniProtKB-KW"/>
</dbReference>
<dbReference type="NCBIfam" id="TIGR00061">
    <property type="entry name" value="L21"/>
    <property type="match status" value="1"/>
</dbReference>
<feature type="compositionally biased region" description="Basic residues" evidence="7">
    <location>
        <begin position="112"/>
        <end position="130"/>
    </location>
</feature>
<dbReference type="Proteomes" id="UP000231567">
    <property type="component" value="Unassembled WGS sequence"/>
</dbReference>
<dbReference type="GO" id="GO:0006412">
    <property type="term" value="P:translation"/>
    <property type="evidence" value="ECO:0007669"/>
    <property type="project" value="UniProtKB-UniRule"/>
</dbReference>
<keyword evidence="2 5" id="KW-0694">RNA-binding</keyword>
<comment type="similarity">
    <text evidence="5 6">Belongs to the bacterial ribosomal protein bL21 family.</text>
</comment>
<protein>
    <recommendedName>
        <fullName evidence="5">Large ribosomal subunit protein bL21</fullName>
    </recommendedName>
</protein>
<proteinExistence type="inferred from homology"/>
<dbReference type="InterPro" id="IPR001787">
    <property type="entry name" value="Ribosomal_bL21"/>
</dbReference>
<dbReference type="GO" id="GO:0005737">
    <property type="term" value="C:cytoplasm"/>
    <property type="evidence" value="ECO:0007669"/>
    <property type="project" value="UniProtKB-ARBA"/>
</dbReference>
<accession>A0A2G9YTV7</accession>
<evidence type="ECO:0000313" key="8">
    <source>
        <dbReference type="EMBL" id="PIP21931.1"/>
    </source>
</evidence>
<reference evidence="8 9" key="1">
    <citation type="submission" date="2017-09" db="EMBL/GenBank/DDBJ databases">
        <title>Depth-based differentiation of microbial function through sediment-hosted aquifers and enrichment of novel symbionts in the deep terrestrial subsurface.</title>
        <authorList>
            <person name="Probst A.J."/>
            <person name="Ladd B."/>
            <person name="Jarett J.K."/>
            <person name="Geller-Mcgrath D.E."/>
            <person name="Sieber C.M."/>
            <person name="Emerson J.B."/>
            <person name="Anantharaman K."/>
            <person name="Thomas B.C."/>
            <person name="Malmstrom R."/>
            <person name="Stieglmeier M."/>
            <person name="Klingl A."/>
            <person name="Woyke T."/>
            <person name="Ryan C.M."/>
            <person name="Banfield J.F."/>
        </authorList>
    </citation>
    <scope>NUCLEOTIDE SEQUENCE [LARGE SCALE GENOMIC DNA]</scope>
    <source>
        <strain evidence="8">CG23_combo_of_CG06-09_8_20_14_all_40_13</strain>
    </source>
</reference>
<comment type="subunit">
    <text evidence="5">Part of the 50S ribosomal subunit. Contacts protein L20.</text>
</comment>
<comment type="caution">
    <text evidence="8">The sequence shown here is derived from an EMBL/GenBank/DDBJ whole genome shotgun (WGS) entry which is preliminary data.</text>
</comment>
<dbReference type="GO" id="GO:0003735">
    <property type="term" value="F:structural constituent of ribosome"/>
    <property type="evidence" value="ECO:0007669"/>
    <property type="project" value="InterPro"/>
</dbReference>
<keyword evidence="4 5" id="KW-0687">Ribonucleoprotein</keyword>
<dbReference type="AlphaFoldDB" id="A0A2G9YTV7"/>
<evidence type="ECO:0000256" key="2">
    <source>
        <dbReference type="ARBA" id="ARBA00022884"/>
    </source>
</evidence>
<name>A0A2G9YTV7_9BACT</name>
<evidence type="ECO:0000313" key="9">
    <source>
        <dbReference type="Proteomes" id="UP000231567"/>
    </source>
</evidence>
<evidence type="ECO:0000256" key="6">
    <source>
        <dbReference type="RuleBase" id="RU000562"/>
    </source>
</evidence>
<dbReference type="HAMAP" id="MF_01363">
    <property type="entry name" value="Ribosomal_bL21"/>
    <property type="match status" value="1"/>
</dbReference>
<organism evidence="8 9">
    <name type="scientific">Candidatus Nealsonbacteria bacterium CG23_combo_of_CG06-09_8_20_14_all_40_13</name>
    <dbReference type="NCBI Taxonomy" id="1974724"/>
    <lineage>
        <taxon>Bacteria</taxon>
        <taxon>Candidatus Nealsoniibacteriota</taxon>
    </lineage>
</organism>
<dbReference type="SUPFAM" id="SSF141091">
    <property type="entry name" value="L21p-like"/>
    <property type="match status" value="1"/>
</dbReference>
<dbReference type="InterPro" id="IPR018258">
    <property type="entry name" value="Ribosomal_bL21_CS"/>
</dbReference>
<feature type="compositionally biased region" description="Polar residues" evidence="7">
    <location>
        <begin position="131"/>
        <end position="147"/>
    </location>
</feature>
<comment type="function">
    <text evidence="5 6">This protein binds to 23S rRNA in the presence of protein L20.</text>
</comment>
<sequence length="147" mass="16101">MADFVVIKTGGKQYKVVLGQQFLVEKNKQKEGSSVDLQDLISGEKVSAKILGNIKGSKIKILKFKNKTRYKRQQGHRQNYTKIVIEKIGAKTAAKPAAKVEKELKKESAAKAKSKSIKAQPKKITAKAKKTSPTFAQSSGGQSKAKK</sequence>
<dbReference type="InterPro" id="IPR036164">
    <property type="entry name" value="bL21-like_sf"/>
</dbReference>
<dbReference type="GO" id="GO:0019843">
    <property type="term" value="F:rRNA binding"/>
    <property type="evidence" value="ECO:0007669"/>
    <property type="project" value="UniProtKB-UniRule"/>
</dbReference>
<evidence type="ECO:0000256" key="4">
    <source>
        <dbReference type="ARBA" id="ARBA00023274"/>
    </source>
</evidence>
<evidence type="ECO:0000256" key="3">
    <source>
        <dbReference type="ARBA" id="ARBA00022980"/>
    </source>
</evidence>
<evidence type="ECO:0000256" key="1">
    <source>
        <dbReference type="ARBA" id="ARBA00022730"/>
    </source>
</evidence>
<keyword evidence="3 5" id="KW-0689">Ribosomal protein</keyword>
<dbReference type="EMBL" id="PCRM01000005">
    <property type="protein sequence ID" value="PIP21931.1"/>
    <property type="molecule type" value="Genomic_DNA"/>
</dbReference>
<evidence type="ECO:0000256" key="5">
    <source>
        <dbReference type="HAMAP-Rule" id="MF_01363"/>
    </source>
</evidence>
<dbReference type="GO" id="GO:1990904">
    <property type="term" value="C:ribonucleoprotein complex"/>
    <property type="evidence" value="ECO:0007669"/>
    <property type="project" value="UniProtKB-KW"/>
</dbReference>
<gene>
    <name evidence="5 8" type="primary">rplU</name>
    <name evidence="8" type="ORF">COX39_00225</name>
</gene>
<dbReference type="InterPro" id="IPR028909">
    <property type="entry name" value="bL21-like"/>
</dbReference>
<dbReference type="Pfam" id="PF00829">
    <property type="entry name" value="Ribosomal_L21p"/>
    <property type="match status" value="1"/>
</dbReference>